<gene>
    <name evidence="7" type="ORF">LZG35_11915</name>
</gene>
<evidence type="ECO:0000256" key="4">
    <source>
        <dbReference type="ARBA" id="ARBA00023157"/>
    </source>
</evidence>
<evidence type="ECO:0000256" key="5">
    <source>
        <dbReference type="ARBA" id="ARBA00023284"/>
    </source>
</evidence>
<dbReference type="GO" id="GO:0015035">
    <property type="term" value="F:protein-disulfide reductase activity"/>
    <property type="evidence" value="ECO:0007669"/>
    <property type="project" value="UniProtKB-ARBA"/>
</dbReference>
<dbReference type="SUPFAM" id="SSF52833">
    <property type="entry name" value="Thioredoxin-like"/>
    <property type="match status" value="1"/>
</dbReference>
<keyword evidence="8" id="KW-1185">Reference proteome</keyword>
<dbReference type="PANTHER" id="PTHR45663:SF11">
    <property type="entry name" value="GEO12009P1"/>
    <property type="match status" value="1"/>
</dbReference>
<evidence type="ECO:0000313" key="7">
    <source>
        <dbReference type="EMBL" id="MCE7509346.1"/>
    </source>
</evidence>
<evidence type="ECO:0000256" key="3">
    <source>
        <dbReference type="ARBA" id="ARBA00022982"/>
    </source>
</evidence>
<sequence>MQDNASIIDVNEQNIQQVLEASRQTPVLVDFWAPWCQPCLQMAPTLEKLAAEYQGKLILAKVNADEQQNIAAQFGVRSLPSLKLVYQGQLVAELEGAQSEGALRQWLAPVLDPEAAEKEQEEGFLEQVRMAIEAGHGDQAEQALRQTLQQQPDKHAFRALLVEFLLGEGRQDEAQSVLAEIAEDVEELRPFRARFALLDKLPAGNESLKTLAERIQADGKPEDLHAYGLRAAAAGQFREGLEALLTLLRDHRDYEEGVARAALLQVFDCLPKGDPLASEYRRKMFTYLY</sequence>
<dbReference type="InterPro" id="IPR036249">
    <property type="entry name" value="Thioredoxin-like_sf"/>
</dbReference>
<dbReference type="GeneID" id="94686579"/>
<dbReference type="Pfam" id="PF14559">
    <property type="entry name" value="TPR_19"/>
    <property type="match status" value="1"/>
</dbReference>
<reference evidence="7" key="1">
    <citation type="submission" date="2022-01" db="EMBL/GenBank/DDBJ databases">
        <authorList>
            <person name="Karlyshev A.V."/>
            <person name="Jaspars M."/>
        </authorList>
    </citation>
    <scope>NUCLEOTIDE SEQUENCE</scope>
    <source>
        <strain evidence="7">AGSA3-2</strain>
    </source>
</reference>
<comment type="similarity">
    <text evidence="1">Belongs to the thioredoxin family.</text>
</comment>
<dbReference type="PROSITE" id="PS51354">
    <property type="entry name" value="GLUTAREDOXIN_2"/>
    <property type="match status" value="1"/>
</dbReference>
<organism evidence="7 8">
    <name type="scientific">Alloalcanivorax xenomutans</name>
    <dbReference type="NCBI Taxonomy" id="1094342"/>
    <lineage>
        <taxon>Bacteria</taxon>
        <taxon>Pseudomonadati</taxon>
        <taxon>Pseudomonadota</taxon>
        <taxon>Gammaproteobacteria</taxon>
        <taxon>Oceanospirillales</taxon>
        <taxon>Alcanivoracaceae</taxon>
        <taxon>Alloalcanivorax</taxon>
    </lineage>
</organism>
<dbReference type="RefSeq" id="WP_022994514.1">
    <property type="nucleotide sequence ID" value="NZ_CBDDTQ010000005.1"/>
</dbReference>
<dbReference type="Pfam" id="PF00085">
    <property type="entry name" value="Thioredoxin"/>
    <property type="match status" value="1"/>
</dbReference>
<dbReference type="Gene3D" id="3.40.30.10">
    <property type="entry name" value="Glutaredoxin"/>
    <property type="match status" value="1"/>
</dbReference>
<dbReference type="EMBL" id="JAJVKT010000013">
    <property type="protein sequence ID" value="MCE7509346.1"/>
    <property type="molecule type" value="Genomic_DNA"/>
</dbReference>
<dbReference type="Proteomes" id="UP001107961">
    <property type="component" value="Unassembled WGS sequence"/>
</dbReference>
<dbReference type="Pfam" id="PF14561">
    <property type="entry name" value="TPR_20"/>
    <property type="match status" value="1"/>
</dbReference>
<dbReference type="InterPro" id="IPR011990">
    <property type="entry name" value="TPR-like_helical_dom_sf"/>
</dbReference>
<dbReference type="KEGG" id="axe:P40_09060"/>
<keyword evidence="5" id="KW-0676">Redox-active center</keyword>
<name>A0A9Q3W612_9GAMM</name>
<dbReference type="AlphaFoldDB" id="A0A9Q3W612"/>
<evidence type="ECO:0000256" key="1">
    <source>
        <dbReference type="ARBA" id="ARBA00008987"/>
    </source>
</evidence>
<keyword evidence="3" id="KW-0249">Electron transport</keyword>
<feature type="domain" description="Thioredoxin" evidence="6">
    <location>
        <begin position="1"/>
        <end position="112"/>
    </location>
</feature>
<evidence type="ECO:0000256" key="2">
    <source>
        <dbReference type="ARBA" id="ARBA00022448"/>
    </source>
</evidence>
<dbReference type="InterPro" id="IPR013766">
    <property type="entry name" value="Thioredoxin_domain"/>
</dbReference>
<keyword evidence="2" id="KW-0813">Transport</keyword>
<dbReference type="PROSITE" id="PS51352">
    <property type="entry name" value="THIOREDOXIN_2"/>
    <property type="match status" value="1"/>
</dbReference>
<accession>A0A9Q3W612</accession>
<dbReference type="CDD" id="cd02956">
    <property type="entry name" value="ybbN"/>
    <property type="match status" value="1"/>
</dbReference>
<comment type="caution">
    <text evidence="7">The sequence shown here is derived from an EMBL/GenBank/DDBJ whole genome shotgun (WGS) entry which is preliminary data.</text>
</comment>
<proteinExistence type="inferred from homology"/>
<dbReference type="GO" id="GO:0005737">
    <property type="term" value="C:cytoplasm"/>
    <property type="evidence" value="ECO:0007669"/>
    <property type="project" value="TreeGrafter"/>
</dbReference>
<evidence type="ECO:0000259" key="6">
    <source>
        <dbReference type="PROSITE" id="PS51352"/>
    </source>
</evidence>
<evidence type="ECO:0000313" key="8">
    <source>
        <dbReference type="Proteomes" id="UP001107961"/>
    </source>
</evidence>
<protein>
    <submittedName>
        <fullName evidence="7">Tetratricopeptide repeat protein</fullName>
    </submittedName>
</protein>
<keyword evidence="4" id="KW-1015">Disulfide bond</keyword>
<dbReference type="Gene3D" id="1.25.40.10">
    <property type="entry name" value="Tetratricopeptide repeat domain"/>
    <property type="match status" value="2"/>
</dbReference>
<dbReference type="FunFam" id="3.40.30.10:FF:000001">
    <property type="entry name" value="Thioredoxin"/>
    <property type="match status" value="1"/>
</dbReference>
<dbReference type="PANTHER" id="PTHR45663">
    <property type="entry name" value="GEO12009P1"/>
    <property type="match status" value="1"/>
</dbReference>
<dbReference type="GO" id="GO:0006950">
    <property type="term" value="P:response to stress"/>
    <property type="evidence" value="ECO:0007669"/>
    <property type="project" value="UniProtKB-ARBA"/>
</dbReference>